<keyword evidence="6" id="KW-1185">Reference proteome</keyword>
<dbReference type="GO" id="GO:0006749">
    <property type="term" value="P:glutathione metabolic process"/>
    <property type="evidence" value="ECO:0007669"/>
    <property type="project" value="TreeGrafter"/>
</dbReference>
<evidence type="ECO:0000313" key="6">
    <source>
        <dbReference type="Proteomes" id="UP000746741"/>
    </source>
</evidence>
<sequence>MKLYYFDGSTTCRPIVMLAHEAGIPLELVPVNLFGGEQMQPAYLAKNPNGKVPLLDHDGFLLNEGSAILKYLAEVSASPAYPSDPQGRARVNAQMDWFNTSFYRCFGYGVVYPVVMPHTAHAPEVQEAVSAACRKEAQSLLRILNDHMLTDAGPYLGGAQPNLADFLGVAYTTIGEMIGEDFGDLRRVVRWIAAMKARPSWAAANGGFEAWRDAALAQRAA</sequence>
<reference evidence="4" key="3">
    <citation type="journal article" date="2021" name="Syst. Appl. Microbiol.">
        <title>Roseomonas hellenica sp. nov., isolated from roots of wild-growing Alkanna tinctoria.</title>
        <authorList>
            <person name="Rat A."/>
            <person name="Naranjo H.D."/>
            <person name="Lebbe L."/>
            <person name="Cnockaert M."/>
            <person name="Krigas N."/>
            <person name="Grigoriadou K."/>
            <person name="Maloupa E."/>
            <person name="Willems A."/>
        </authorList>
    </citation>
    <scope>NUCLEOTIDE SEQUENCE</scope>
    <source>
        <strain evidence="4">LMG 31161</strain>
    </source>
</reference>
<evidence type="ECO:0000313" key="5">
    <source>
        <dbReference type="EMBL" id="NKE16798.1"/>
    </source>
</evidence>
<dbReference type="Proteomes" id="UP000746741">
    <property type="component" value="Unassembled WGS sequence"/>
</dbReference>
<comment type="caution">
    <text evidence="4">The sequence shown here is derived from an EMBL/GenBank/DDBJ whole genome shotgun (WGS) entry which is preliminary data.</text>
</comment>
<dbReference type="InterPro" id="IPR036249">
    <property type="entry name" value="Thioredoxin-like_sf"/>
</dbReference>
<dbReference type="AlphaFoldDB" id="A0A9X9WNT1"/>
<dbReference type="EMBL" id="JAAEDK010000074">
    <property type="protein sequence ID" value="MBR0661991.1"/>
    <property type="molecule type" value="Genomic_DNA"/>
</dbReference>
<dbReference type="InterPro" id="IPR010987">
    <property type="entry name" value="Glutathione-S-Trfase_C-like"/>
</dbReference>
<dbReference type="InterPro" id="IPR004045">
    <property type="entry name" value="Glutathione_S-Trfase_N"/>
</dbReference>
<dbReference type="Proteomes" id="UP001138708">
    <property type="component" value="Unassembled WGS sequence"/>
</dbReference>
<reference evidence="5 6" key="2">
    <citation type="submission" date="2020-02" db="EMBL/GenBank/DDBJ databases">
        <authorList>
            <person name="Sun Q."/>
            <person name="Inoue M."/>
        </authorList>
    </citation>
    <scope>NUCLEOTIDE SEQUENCE [LARGE SCALE GENOMIC DNA]</scope>
    <source>
        <strain evidence="5 6">KCTC 22478</strain>
    </source>
</reference>
<dbReference type="GO" id="GO:0004364">
    <property type="term" value="F:glutathione transferase activity"/>
    <property type="evidence" value="ECO:0007669"/>
    <property type="project" value="TreeGrafter"/>
</dbReference>
<dbReference type="PANTHER" id="PTHR43969:SF9">
    <property type="entry name" value="GLUTATHIONE S TRANSFERASE D10, ISOFORM A-RELATED"/>
    <property type="match status" value="1"/>
</dbReference>
<dbReference type="SFLD" id="SFLDS00019">
    <property type="entry name" value="Glutathione_Transferase_(cytos"/>
    <property type="match status" value="1"/>
</dbReference>
<feature type="domain" description="GST N-terminal" evidence="2">
    <location>
        <begin position="1"/>
        <end position="80"/>
    </location>
</feature>
<evidence type="ECO:0000259" key="3">
    <source>
        <dbReference type="PROSITE" id="PS50405"/>
    </source>
</evidence>
<feature type="domain" description="GST C-terminal" evidence="3">
    <location>
        <begin position="84"/>
        <end position="216"/>
    </location>
</feature>
<dbReference type="Pfam" id="PF13417">
    <property type="entry name" value="GST_N_3"/>
    <property type="match status" value="1"/>
</dbReference>
<dbReference type="CDD" id="cd00570">
    <property type="entry name" value="GST_N_family"/>
    <property type="match status" value="1"/>
</dbReference>
<dbReference type="SFLD" id="SFLDG00358">
    <property type="entry name" value="Main_(cytGST)"/>
    <property type="match status" value="1"/>
</dbReference>
<organism evidence="4 7">
    <name type="scientific">Neoroseomonas oryzicola</name>
    <dbReference type="NCBI Taxonomy" id="535904"/>
    <lineage>
        <taxon>Bacteria</taxon>
        <taxon>Pseudomonadati</taxon>
        <taxon>Pseudomonadota</taxon>
        <taxon>Alphaproteobacteria</taxon>
        <taxon>Acetobacterales</taxon>
        <taxon>Acetobacteraceae</taxon>
        <taxon>Neoroseomonas</taxon>
    </lineage>
</organism>
<dbReference type="InterPro" id="IPR036282">
    <property type="entry name" value="Glutathione-S-Trfase_C_sf"/>
</dbReference>
<dbReference type="PANTHER" id="PTHR43969">
    <property type="entry name" value="GLUTATHIONE S TRANSFERASE D10, ISOFORM A-RELATED"/>
    <property type="match status" value="1"/>
</dbReference>
<dbReference type="PROSITE" id="PS50405">
    <property type="entry name" value="GST_CTER"/>
    <property type="match status" value="1"/>
</dbReference>
<protein>
    <submittedName>
        <fullName evidence="4">Glutathione S-transferase family protein</fullName>
    </submittedName>
</protein>
<evidence type="ECO:0000313" key="7">
    <source>
        <dbReference type="Proteomes" id="UP001138708"/>
    </source>
</evidence>
<evidence type="ECO:0000256" key="1">
    <source>
        <dbReference type="ARBA" id="ARBA00011738"/>
    </source>
</evidence>
<dbReference type="EMBL" id="JAAVUP010000002">
    <property type="protein sequence ID" value="NKE16798.1"/>
    <property type="molecule type" value="Genomic_DNA"/>
</dbReference>
<dbReference type="SUPFAM" id="SSF52833">
    <property type="entry name" value="Thioredoxin-like"/>
    <property type="match status" value="1"/>
</dbReference>
<dbReference type="Gene3D" id="1.20.1050.10">
    <property type="match status" value="1"/>
</dbReference>
<dbReference type="SUPFAM" id="SSF47616">
    <property type="entry name" value="GST C-terminal domain-like"/>
    <property type="match status" value="1"/>
</dbReference>
<name>A0A9X9WNT1_9PROT</name>
<dbReference type="InterPro" id="IPR040079">
    <property type="entry name" value="Glutathione_S-Trfase"/>
</dbReference>
<comment type="subunit">
    <text evidence="1">Homodimer.</text>
</comment>
<accession>A0A9X9WNT1</accession>
<dbReference type="PROSITE" id="PS50404">
    <property type="entry name" value="GST_NTER"/>
    <property type="match status" value="1"/>
</dbReference>
<evidence type="ECO:0000259" key="2">
    <source>
        <dbReference type="PROSITE" id="PS50404"/>
    </source>
</evidence>
<proteinExistence type="predicted"/>
<gene>
    <name evidence="5" type="ORF">GWK15_07585</name>
    <name evidence="4" type="ORF">GXW75_22245</name>
</gene>
<dbReference type="Gene3D" id="3.40.30.10">
    <property type="entry name" value="Glutaredoxin"/>
    <property type="match status" value="1"/>
</dbReference>
<evidence type="ECO:0000313" key="4">
    <source>
        <dbReference type="EMBL" id="MBR0661991.1"/>
    </source>
</evidence>
<reference evidence="4" key="1">
    <citation type="submission" date="2020-01" db="EMBL/GenBank/DDBJ databases">
        <authorList>
            <person name="Rat A."/>
        </authorList>
    </citation>
    <scope>NUCLEOTIDE SEQUENCE</scope>
    <source>
        <strain evidence="4">LMG 31161</strain>
    </source>
</reference>
<dbReference type="RefSeq" id="WP_168040690.1">
    <property type="nucleotide sequence ID" value="NZ_JAAEDK010000074.1"/>
</dbReference>